<dbReference type="PROSITE" id="PS50290">
    <property type="entry name" value="PI3_4_KINASE_3"/>
    <property type="match status" value="1"/>
</dbReference>
<evidence type="ECO:0000256" key="4">
    <source>
        <dbReference type="ARBA" id="ARBA00022741"/>
    </source>
</evidence>
<evidence type="ECO:0000256" key="7">
    <source>
        <dbReference type="SAM" id="MobiDB-lite"/>
    </source>
</evidence>
<gene>
    <name evidence="9" type="ORF">WJX81_000600</name>
</gene>
<dbReference type="PANTHER" id="PTHR45800:SF11">
    <property type="entry name" value="PHOSPHATIDYLINOSITOL 3-KINASE-RELATED PROTEIN KINASE"/>
    <property type="match status" value="1"/>
</dbReference>
<feature type="region of interest" description="Disordered" evidence="7">
    <location>
        <begin position="458"/>
        <end position="477"/>
    </location>
</feature>
<evidence type="ECO:0000256" key="5">
    <source>
        <dbReference type="ARBA" id="ARBA00022777"/>
    </source>
</evidence>
<name>A0AAW1SDQ0_9CHLO</name>
<evidence type="ECO:0000313" key="9">
    <source>
        <dbReference type="EMBL" id="KAK9843965.1"/>
    </source>
</evidence>
<evidence type="ECO:0000256" key="3">
    <source>
        <dbReference type="ARBA" id="ARBA00022679"/>
    </source>
</evidence>
<feature type="domain" description="PI3K/PI4K catalytic" evidence="8">
    <location>
        <begin position="144"/>
        <end position="466"/>
    </location>
</feature>
<proteinExistence type="inferred from homology"/>
<dbReference type="GO" id="GO:0005524">
    <property type="term" value="F:ATP binding"/>
    <property type="evidence" value="ECO:0007669"/>
    <property type="project" value="UniProtKB-KW"/>
</dbReference>
<feature type="region of interest" description="Disordered" evidence="7">
    <location>
        <begin position="504"/>
        <end position="529"/>
    </location>
</feature>
<evidence type="ECO:0000259" key="8">
    <source>
        <dbReference type="PROSITE" id="PS50290"/>
    </source>
</evidence>
<evidence type="ECO:0000256" key="2">
    <source>
        <dbReference type="ARBA" id="ARBA00012169"/>
    </source>
</evidence>
<organism evidence="9 10">
    <name type="scientific">Elliptochloris bilobata</name>
    <dbReference type="NCBI Taxonomy" id="381761"/>
    <lineage>
        <taxon>Eukaryota</taxon>
        <taxon>Viridiplantae</taxon>
        <taxon>Chlorophyta</taxon>
        <taxon>core chlorophytes</taxon>
        <taxon>Trebouxiophyceae</taxon>
        <taxon>Trebouxiophyceae incertae sedis</taxon>
        <taxon>Elliptochloris clade</taxon>
        <taxon>Elliptochloris</taxon>
    </lineage>
</organism>
<dbReference type="Pfam" id="PF00454">
    <property type="entry name" value="PI3_PI4_kinase"/>
    <property type="match status" value="1"/>
</dbReference>
<keyword evidence="3" id="KW-0808">Transferase</keyword>
<reference evidence="9 10" key="1">
    <citation type="journal article" date="2024" name="Nat. Commun.">
        <title>Phylogenomics reveals the evolutionary origins of lichenization in chlorophyte algae.</title>
        <authorList>
            <person name="Puginier C."/>
            <person name="Libourel C."/>
            <person name="Otte J."/>
            <person name="Skaloud P."/>
            <person name="Haon M."/>
            <person name="Grisel S."/>
            <person name="Petersen M."/>
            <person name="Berrin J.G."/>
            <person name="Delaux P.M."/>
            <person name="Dal Grande F."/>
            <person name="Keller J."/>
        </authorList>
    </citation>
    <scope>NUCLEOTIDE SEQUENCE [LARGE SCALE GENOMIC DNA]</scope>
    <source>
        <strain evidence="9 10">SAG 245.80</strain>
    </source>
</reference>
<accession>A0AAW1SDQ0</accession>
<dbReference type="PANTHER" id="PTHR45800">
    <property type="entry name" value="PHOSPHATIDYLINOSITOL 4-KINASE GAMMA"/>
    <property type="match status" value="1"/>
</dbReference>
<dbReference type="GO" id="GO:0004430">
    <property type="term" value="F:1-phosphatidylinositol 4-kinase activity"/>
    <property type="evidence" value="ECO:0007669"/>
    <property type="project" value="UniProtKB-EC"/>
</dbReference>
<dbReference type="EC" id="2.7.1.67" evidence="2"/>
<dbReference type="InterPro" id="IPR000403">
    <property type="entry name" value="PI3/4_kinase_cat_dom"/>
</dbReference>
<evidence type="ECO:0000256" key="1">
    <source>
        <dbReference type="ARBA" id="ARBA00008941"/>
    </source>
</evidence>
<dbReference type="EMBL" id="JALJOU010000004">
    <property type="protein sequence ID" value="KAK9843965.1"/>
    <property type="molecule type" value="Genomic_DNA"/>
</dbReference>
<evidence type="ECO:0000313" key="10">
    <source>
        <dbReference type="Proteomes" id="UP001445335"/>
    </source>
</evidence>
<comment type="caution">
    <text evidence="9">The sequence shown here is derived from an EMBL/GenBank/DDBJ whole genome shotgun (WGS) entry which is preliminary data.</text>
</comment>
<dbReference type="InterPro" id="IPR044571">
    <property type="entry name" value="P4KG1-8"/>
</dbReference>
<dbReference type="Proteomes" id="UP001445335">
    <property type="component" value="Unassembled WGS sequence"/>
</dbReference>
<comment type="similarity">
    <text evidence="1">Belongs to the PI3/PI4-kinase family. Type II PI4K subfamily.</text>
</comment>
<sequence>MAVEAQLACVRACAAVGRPQLCSDSARQMRSPYDVQGDMRVVATVKQHGFNVSKSLVTNPPVREDACAEQAGEGWQDGATRAGPGRTLLDCARGAAASPHARGAVSGWALSAAARSHVEVVGCAHARPEVRRLVNGVRRGLLAHQEPVASNEGLGGTYFFSSEAGGRVGIMKPVDEEPLAPNNPKGFVGRALGDPGLKPTVRVGEAAMREVAAYLLDHEHFARVPATVMVKMVHPVFHVALAGTAPDTAMSGSLGSDVSTTGHLALPAAPVKLGSLQEYVAHDCDTSEMGSSRFSVADVHRIGILDLRLFNTDRHAGNILVRRPRASGANLSALARLDDAQLALIPIDHGFCLPEALEPPYFEWQHWPQAMIPFDEEELDYIARLDPEADAALLRAELPGLRDGSLRTLAVACALLKAGAAGGLSLAEIAAVATRPLVGLEEEPSELERACAAARAEVGAPSEDDGGGALNPGPGTKPGFRRRCSARAGALGCALGATAECVEEGEDGGGGPDDGVDSAGSSAGTHDAWPGGLAVAVEALRGSGGGGASGDCTTAGSPMEVSSGGGRSGGGRSGGGAGGAAHGLMALDTPPAGVRSPLLRSADDLLFDLDDEGNPVGSGRWKQAAAPGCGRGMACAAVSCPRF</sequence>
<keyword evidence="4" id="KW-0547">Nucleotide-binding</keyword>
<keyword evidence="10" id="KW-1185">Reference proteome</keyword>
<protein>
    <recommendedName>
        <fullName evidence="2">1-phosphatidylinositol 4-kinase</fullName>
        <ecNumber evidence="2">2.7.1.67</ecNumber>
    </recommendedName>
</protein>
<evidence type="ECO:0000256" key="6">
    <source>
        <dbReference type="ARBA" id="ARBA00022840"/>
    </source>
</evidence>
<feature type="region of interest" description="Disordered" evidence="7">
    <location>
        <begin position="545"/>
        <end position="582"/>
    </location>
</feature>
<keyword evidence="5" id="KW-0418">Kinase</keyword>
<feature type="compositionally biased region" description="Gly residues" evidence="7">
    <location>
        <begin position="563"/>
        <end position="581"/>
    </location>
</feature>
<dbReference type="AlphaFoldDB" id="A0AAW1SDQ0"/>
<keyword evidence="6" id="KW-0067">ATP-binding</keyword>